<dbReference type="Gene3D" id="1.20.1600.10">
    <property type="entry name" value="Outer membrane efflux proteins (OEP)"/>
    <property type="match status" value="1"/>
</dbReference>
<dbReference type="Pfam" id="PF02321">
    <property type="entry name" value="OEP"/>
    <property type="match status" value="2"/>
</dbReference>
<organism evidence="3 4">
    <name type="scientific">Crenobacter oryzisoli</name>
    <dbReference type="NCBI Taxonomy" id="3056844"/>
    <lineage>
        <taxon>Bacteria</taxon>
        <taxon>Pseudomonadati</taxon>
        <taxon>Pseudomonadota</taxon>
        <taxon>Betaproteobacteria</taxon>
        <taxon>Neisseriales</taxon>
        <taxon>Neisseriaceae</taxon>
        <taxon>Crenobacter</taxon>
    </lineage>
</organism>
<keyword evidence="2" id="KW-0472">Membrane</keyword>
<dbReference type="Gene3D" id="2.20.200.10">
    <property type="entry name" value="Outer membrane efflux proteins (OEP)"/>
    <property type="match status" value="1"/>
</dbReference>
<comment type="similarity">
    <text evidence="1 2">Belongs to the outer membrane factor (OMF) (TC 1.B.17) family.</text>
</comment>
<dbReference type="InterPro" id="IPR010131">
    <property type="entry name" value="MdtP/NodT-like"/>
</dbReference>
<dbReference type="NCBIfam" id="TIGR01845">
    <property type="entry name" value="outer_NodT"/>
    <property type="match status" value="1"/>
</dbReference>
<evidence type="ECO:0000256" key="2">
    <source>
        <dbReference type="RuleBase" id="RU362097"/>
    </source>
</evidence>
<accession>A0ABT7XQF8</accession>
<dbReference type="PANTHER" id="PTHR30203">
    <property type="entry name" value="OUTER MEMBRANE CATION EFFLUX PROTEIN"/>
    <property type="match status" value="1"/>
</dbReference>
<keyword evidence="2" id="KW-0564">Palmitate</keyword>
<protein>
    <submittedName>
        <fullName evidence="3">Efflux transporter outer membrane subunit</fullName>
    </submittedName>
</protein>
<sequence length="483" mass="50929">MSPAKPTLVRHTRLIGVLAACLWLCCGCAVGPDFVRPAPPALERYDSAPIPTQLSQAERLKQDWWTHFQSPALDRLVATVLSASPNVEAAEATLRQSEAERRAGAGVFYPSVTLGYSAQRERLSPARLGLSGASPVFNLYTLGATLAYSLDLFGGNRRAVEALSANVDLARYRLDAARLALAGNAINAAIAYAAYTEQIAATRHIIDAQRRQLALIEAQVDAGVLPASAALAQRSQLDATEASLPSLEVRAAASRHLLAALAGQAPSQWSATLPDWADWRLPSPLPLTLPSSLVRQRPDILAAEAQWHAASANLGVATANLFPSISLSASGGWTSNHASGLISGHNRDWSVGPDLNLPLFSGGADIAHRDSARAALDAARANYRQTVATAFSQVADVLSSIQHDTTAATARLDALQVNERAVSLLQATRASGVTAEVDYLGSEVQRDNARIAAIDAQAQQLQDAVALYVALGGGWSAAREGAP</sequence>
<dbReference type="SUPFAM" id="SSF56954">
    <property type="entry name" value="Outer membrane efflux proteins (OEP)"/>
    <property type="match status" value="1"/>
</dbReference>
<reference evidence="3" key="1">
    <citation type="submission" date="2023-06" db="EMBL/GenBank/DDBJ databases">
        <authorList>
            <person name="Zhang S."/>
        </authorList>
    </citation>
    <scope>NUCLEOTIDE SEQUENCE</scope>
    <source>
        <strain evidence="3">SG2303</strain>
    </source>
</reference>
<evidence type="ECO:0000256" key="1">
    <source>
        <dbReference type="ARBA" id="ARBA00007613"/>
    </source>
</evidence>
<keyword evidence="2" id="KW-1134">Transmembrane beta strand</keyword>
<dbReference type="RefSeq" id="WP_289830670.1">
    <property type="nucleotide sequence ID" value="NZ_JAUEDK010000025.1"/>
</dbReference>
<proteinExistence type="inferred from homology"/>
<dbReference type="PANTHER" id="PTHR30203:SF33">
    <property type="entry name" value="BLR4455 PROTEIN"/>
    <property type="match status" value="1"/>
</dbReference>
<keyword evidence="4" id="KW-1185">Reference proteome</keyword>
<keyword evidence="2" id="KW-0812">Transmembrane</keyword>
<dbReference type="EMBL" id="JAUEDK010000025">
    <property type="protein sequence ID" value="MDN0076026.1"/>
    <property type="molecule type" value="Genomic_DNA"/>
</dbReference>
<dbReference type="Proteomes" id="UP001168540">
    <property type="component" value="Unassembled WGS sequence"/>
</dbReference>
<evidence type="ECO:0000313" key="4">
    <source>
        <dbReference type="Proteomes" id="UP001168540"/>
    </source>
</evidence>
<gene>
    <name evidence="3" type="ORF">QU481_14135</name>
</gene>
<dbReference type="InterPro" id="IPR003423">
    <property type="entry name" value="OMP_efflux"/>
</dbReference>
<evidence type="ECO:0000313" key="3">
    <source>
        <dbReference type="EMBL" id="MDN0076026.1"/>
    </source>
</evidence>
<name>A0ABT7XQF8_9NEIS</name>
<comment type="subcellular location">
    <subcellularLocation>
        <location evidence="2">Cell membrane</location>
        <topology evidence="2">Lipid-anchor</topology>
    </subcellularLocation>
</comment>
<keyword evidence="2" id="KW-0449">Lipoprotein</keyword>
<comment type="caution">
    <text evidence="3">The sequence shown here is derived from an EMBL/GenBank/DDBJ whole genome shotgun (WGS) entry which is preliminary data.</text>
</comment>